<dbReference type="RefSeq" id="WP_134319449.1">
    <property type="nucleotide sequence ID" value="NZ_SNSK01000004.1"/>
</dbReference>
<name>A0AAX2RYX7_BURCE</name>
<gene>
    <name evidence="1" type="ORF">E3D37_02040</name>
</gene>
<evidence type="ECO:0000313" key="1">
    <source>
        <dbReference type="EMBL" id="TEU53896.1"/>
    </source>
</evidence>
<dbReference type="EMBL" id="SNSQ01000002">
    <property type="protein sequence ID" value="TEU53896.1"/>
    <property type="molecule type" value="Genomic_DNA"/>
</dbReference>
<dbReference type="Proteomes" id="UP000298234">
    <property type="component" value="Unassembled WGS sequence"/>
</dbReference>
<sequence>MNGSLQDGDSWWIPAVRDALISCKPDTTFGLSEENGMMRSAIWTTCGRREDTYATVAFRSCDQRLNDQIDVFLTGKQSGSPDGIASDESQIVGGACVRLLTCVKTACAAGAKINVCACRSRSGTGMRRAVCVFTFMIRASIMPSLFAHTSNPRIITPPVAPHRNRPVDADGDRLLSPHEIAILMVLASEPRCQPGDPADLRCLVDRGLVRLDTASLVEAPARLSDDGCRIVSRFAACDRPGRDGNAGFTAARRTATALRGTPHGAPR</sequence>
<dbReference type="AlphaFoldDB" id="A0AAX2RYX7"/>
<organism evidence="1 2">
    <name type="scientific">Burkholderia cepacia</name>
    <name type="common">Pseudomonas cepacia</name>
    <dbReference type="NCBI Taxonomy" id="292"/>
    <lineage>
        <taxon>Bacteria</taxon>
        <taxon>Pseudomonadati</taxon>
        <taxon>Pseudomonadota</taxon>
        <taxon>Betaproteobacteria</taxon>
        <taxon>Burkholderiales</taxon>
        <taxon>Burkholderiaceae</taxon>
        <taxon>Burkholderia</taxon>
        <taxon>Burkholderia cepacia complex</taxon>
    </lineage>
</organism>
<dbReference type="InterPro" id="IPR018247">
    <property type="entry name" value="EF_Hand_1_Ca_BS"/>
</dbReference>
<dbReference type="PROSITE" id="PS00018">
    <property type="entry name" value="EF_HAND_1"/>
    <property type="match status" value="1"/>
</dbReference>
<proteinExistence type="predicted"/>
<protein>
    <submittedName>
        <fullName evidence="1">Uncharacterized protein</fullName>
    </submittedName>
</protein>
<reference evidence="1 2" key="1">
    <citation type="submission" date="2019-03" db="EMBL/GenBank/DDBJ databases">
        <title>Burkholderia cepacia outbreak.</title>
        <authorList>
            <person name="Farzana R."/>
            <person name="Walsh T.R."/>
        </authorList>
    </citation>
    <scope>NUCLEOTIDE SEQUENCE [LARGE SCALE GENOMIC DNA]</scope>
    <source>
        <strain evidence="2">d13</strain>
    </source>
</reference>
<evidence type="ECO:0000313" key="2">
    <source>
        <dbReference type="Proteomes" id="UP000298234"/>
    </source>
</evidence>
<accession>A0AAX2RYX7</accession>
<comment type="caution">
    <text evidence="1">The sequence shown here is derived from an EMBL/GenBank/DDBJ whole genome shotgun (WGS) entry which is preliminary data.</text>
</comment>